<evidence type="ECO:0000313" key="4">
    <source>
        <dbReference type="JaponicusDB" id="SJAG_03411"/>
    </source>
</evidence>
<feature type="domain" description="SRP9" evidence="2">
    <location>
        <begin position="5"/>
        <end position="75"/>
    </location>
</feature>
<feature type="region of interest" description="Disordered" evidence="1">
    <location>
        <begin position="88"/>
        <end position="122"/>
    </location>
</feature>
<dbReference type="OrthoDB" id="21499at2759"/>
<dbReference type="HOGENOM" id="CLU_096859_1_0_1"/>
<dbReference type="InterPro" id="IPR039432">
    <property type="entry name" value="SRP9_dom"/>
</dbReference>
<evidence type="ECO:0000259" key="2">
    <source>
        <dbReference type="Pfam" id="PF05486"/>
    </source>
</evidence>
<keyword evidence="5" id="KW-1185">Reference proteome</keyword>
<evidence type="ECO:0000313" key="3">
    <source>
        <dbReference type="EMBL" id="EEB08265.1"/>
    </source>
</evidence>
<dbReference type="PANTHER" id="PTHR12834:SF12">
    <property type="entry name" value="SIGNAL RECOGNITION PARTICLE 9 KDA PROTEIN"/>
    <property type="match status" value="1"/>
</dbReference>
<feature type="compositionally biased region" description="Basic residues" evidence="1">
    <location>
        <begin position="112"/>
        <end position="122"/>
    </location>
</feature>
<dbReference type="GO" id="GO:0008312">
    <property type="term" value="F:7S RNA binding"/>
    <property type="evidence" value="ECO:0007669"/>
    <property type="project" value="InterPro"/>
</dbReference>
<organism evidence="3 5">
    <name type="scientific">Schizosaccharomyces japonicus (strain yFS275 / FY16936)</name>
    <name type="common">Fission yeast</name>
    <dbReference type="NCBI Taxonomy" id="402676"/>
    <lineage>
        <taxon>Eukaryota</taxon>
        <taxon>Fungi</taxon>
        <taxon>Dikarya</taxon>
        <taxon>Ascomycota</taxon>
        <taxon>Taphrinomycotina</taxon>
        <taxon>Schizosaccharomycetes</taxon>
        <taxon>Schizosaccharomycetales</taxon>
        <taxon>Schizosaccharomycetaceae</taxon>
        <taxon>Schizosaccharomyces</taxon>
    </lineage>
</organism>
<dbReference type="VEuPathDB" id="FungiDB:SJAG_03411"/>
<accession>B6K458</accession>
<dbReference type="OMA" id="ICIRFRT"/>
<dbReference type="RefSeq" id="XP_002174558.1">
    <property type="nucleotide sequence ID" value="XM_002174522.2"/>
</dbReference>
<dbReference type="AlphaFoldDB" id="B6K458"/>
<dbReference type="InterPro" id="IPR009018">
    <property type="entry name" value="Signal_recog_particle_SRP9/14"/>
</dbReference>
<dbReference type="STRING" id="402676.B6K458"/>
<dbReference type="JaponicusDB" id="SJAG_03411">
    <property type="gene designation" value="srp21"/>
</dbReference>
<sequence length="122" mass="14094">MVVFRTLNEFLEETKLLLDAYPSTTKLVIRYRIHEADAYIFVKAYEIANGICLKYRTDKLAEMTHLIQMQGKFAFVMNGKDIPVEEEAKPQEVQAQVTEKPAVQKAQSSTKSQKKKKRGKRK</sequence>
<proteinExistence type="predicted"/>
<reference evidence="3 5" key="1">
    <citation type="journal article" date="2011" name="Science">
        <title>Comparative functional genomics of the fission yeasts.</title>
        <authorList>
            <person name="Rhind N."/>
            <person name="Chen Z."/>
            <person name="Yassour M."/>
            <person name="Thompson D.A."/>
            <person name="Haas B.J."/>
            <person name="Habib N."/>
            <person name="Wapinski I."/>
            <person name="Roy S."/>
            <person name="Lin M.F."/>
            <person name="Heiman D.I."/>
            <person name="Young S.K."/>
            <person name="Furuya K."/>
            <person name="Guo Y."/>
            <person name="Pidoux A."/>
            <person name="Chen H.M."/>
            <person name="Robbertse B."/>
            <person name="Goldberg J.M."/>
            <person name="Aoki K."/>
            <person name="Bayne E.H."/>
            <person name="Berlin A.M."/>
            <person name="Desjardins C.A."/>
            <person name="Dobbs E."/>
            <person name="Dukaj L."/>
            <person name="Fan L."/>
            <person name="FitzGerald M.G."/>
            <person name="French C."/>
            <person name="Gujja S."/>
            <person name="Hansen K."/>
            <person name="Keifenheim D."/>
            <person name="Levin J.Z."/>
            <person name="Mosher R.A."/>
            <person name="Mueller C.A."/>
            <person name="Pfiffner J."/>
            <person name="Priest M."/>
            <person name="Russ C."/>
            <person name="Smialowska A."/>
            <person name="Swoboda P."/>
            <person name="Sykes S.M."/>
            <person name="Vaughn M."/>
            <person name="Vengrova S."/>
            <person name="Yoder R."/>
            <person name="Zeng Q."/>
            <person name="Allshire R."/>
            <person name="Baulcombe D."/>
            <person name="Birren B.W."/>
            <person name="Brown W."/>
            <person name="Ekwall K."/>
            <person name="Kellis M."/>
            <person name="Leatherwood J."/>
            <person name="Levin H."/>
            <person name="Margalit H."/>
            <person name="Martienssen R."/>
            <person name="Nieduszynski C.A."/>
            <person name="Spatafora J.W."/>
            <person name="Friedman N."/>
            <person name="Dalgaard J.Z."/>
            <person name="Baumann P."/>
            <person name="Niki H."/>
            <person name="Regev A."/>
            <person name="Nusbaum C."/>
        </authorList>
    </citation>
    <scope>NUCLEOTIDE SEQUENCE [LARGE SCALE GENOMIC DNA]</scope>
    <source>
        <strain evidence="5">yFS275 / FY16936</strain>
    </source>
</reference>
<dbReference type="EMBL" id="KE651167">
    <property type="protein sequence ID" value="EEB08265.1"/>
    <property type="molecule type" value="Genomic_DNA"/>
</dbReference>
<dbReference type="Proteomes" id="UP000001744">
    <property type="component" value="Unassembled WGS sequence"/>
</dbReference>
<gene>
    <name evidence="4" type="primary">srp21</name>
    <name evidence="3" type="ORF">SJAG_03411</name>
</gene>
<protein>
    <submittedName>
        <fullName evidence="3">Signal recognition particle subunit Srp21</fullName>
    </submittedName>
</protein>
<dbReference type="GeneID" id="7050143"/>
<dbReference type="SUPFAM" id="SSF54762">
    <property type="entry name" value="Signal recognition particle alu RNA binding heterodimer, SRP9/14"/>
    <property type="match status" value="1"/>
</dbReference>
<dbReference type="eggNOG" id="KOG3465">
    <property type="taxonomic scope" value="Eukaryota"/>
</dbReference>
<evidence type="ECO:0000313" key="5">
    <source>
        <dbReference type="Proteomes" id="UP000001744"/>
    </source>
</evidence>
<dbReference type="GO" id="GO:0048500">
    <property type="term" value="C:signal recognition particle"/>
    <property type="evidence" value="ECO:0007669"/>
    <property type="project" value="InterPro"/>
</dbReference>
<name>B6K458_SCHJY</name>
<dbReference type="Gene3D" id="3.30.720.10">
    <property type="entry name" value="Signal recognition particle alu RNA binding heterodimer, srp9/1"/>
    <property type="match status" value="1"/>
</dbReference>
<dbReference type="PANTHER" id="PTHR12834">
    <property type="entry name" value="SIGNAL RECOGNITION PARTICLE 9 KDA PROTEIN"/>
    <property type="match status" value="1"/>
</dbReference>
<dbReference type="GO" id="GO:0006614">
    <property type="term" value="P:SRP-dependent cotranslational protein targeting to membrane"/>
    <property type="evidence" value="ECO:0007669"/>
    <property type="project" value="InterPro"/>
</dbReference>
<dbReference type="Pfam" id="PF05486">
    <property type="entry name" value="SRP9-21"/>
    <property type="match status" value="1"/>
</dbReference>
<dbReference type="InterPro" id="IPR039914">
    <property type="entry name" value="SRP9-like"/>
</dbReference>
<evidence type="ECO:0000256" key="1">
    <source>
        <dbReference type="SAM" id="MobiDB-lite"/>
    </source>
</evidence>